<dbReference type="InterPro" id="IPR017880">
    <property type="entry name" value="KilA_N"/>
</dbReference>
<dbReference type="EMBL" id="KM982401">
    <property type="protein sequence ID" value="AKI79667.1"/>
    <property type="molecule type" value="Genomic_DNA"/>
</dbReference>
<feature type="region of interest" description="Disordered" evidence="2">
    <location>
        <begin position="1"/>
        <end position="139"/>
    </location>
</feature>
<name>A0A0G2Y7B0_MIMIV</name>
<feature type="compositionally biased region" description="Low complexity" evidence="2">
    <location>
        <begin position="18"/>
        <end position="46"/>
    </location>
</feature>
<feature type="compositionally biased region" description="Basic and acidic residues" evidence="2">
    <location>
        <begin position="119"/>
        <end position="137"/>
    </location>
</feature>
<proteinExistence type="predicted"/>
<feature type="coiled-coil region" evidence="1">
    <location>
        <begin position="279"/>
        <end position="334"/>
    </location>
</feature>
<dbReference type="SMART" id="SM01252">
    <property type="entry name" value="KilA-N"/>
    <property type="match status" value="1"/>
</dbReference>
<dbReference type="Pfam" id="PF12299">
    <property type="entry name" value="DUF3627"/>
    <property type="match status" value="1"/>
</dbReference>
<dbReference type="InterPro" id="IPR022549">
    <property type="entry name" value="DUF3627"/>
</dbReference>
<dbReference type="InterPro" id="IPR018004">
    <property type="entry name" value="KilA/APSES_HTH"/>
</dbReference>
<organismHost>
    <name type="scientific">Acanthamoeba polyphaga</name>
    <name type="common">Amoeba</name>
    <dbReference type="NCBI Taxonomy" id="5757"/>
</organismHost>
<dbReference type="Proteomes" id="UP000241474">
    <property type="component" value="Segment"/>
</dbReference>
<evidence type="ECO:0000313" key="5">
    <source>
        <dbReference type="Proteomes" id="UP000241474"/>
    </source>
</evidence>
<evidence type="ECO:0000256" key="1">
    <source>
        <dbReference type="SAM" id="Coils"/>
    </source>
</evidence>
<organism evidence="4 5">
    <name type="scientific">Acanthamoeba polyphaga mimivirus</name>
    <name type="common">APMV</name>
    <dbReference type="NCBI Taxonomy" id="212035"/>
    <lineage>
        <taxon>Viruses</taxon>
        <taxon>Varidnaviria</taxon>
        <taxon>Bamfordvirae</taxon>
        <taxon>Nucleocytoviricota</taxon>
        <taxon>Megaviricetes</taxon>
        <taxon>Imitervirales</taxon>
        <taxon>Mimiviridae</taxon>
        <taxon>Megamimivirinae</taxon>
        <taxon>Mimivirus</taxon>
        <taxon>Mimivirus bradfordmassiliense</taxon>
    </lineage>
</organism>
<sequence>MKVRKSNNKPLKRSASFTSGAKTGSKSAKSIGSGSKSMKSSKSSSKSYKKIYEEISDSEYSDNESSDSEISDNDELSDNEISDNESSDDDEPSDNEISDDDGSDDNESDDNESDDNEFDGNKSKKSKETHFNPDKKISKQIVKNGDPTNLKNIMISQINNEYYLGQYGNFEVIIMAKNDYINVTKLCSMAKSKNGNPKDFKEWKRTTDAQELIAEISSEGGISPSEQLVTIQSGNKNLTITRGTYAHPKLVPHIAAWASKKFAVMVSDIINEHFAKKMFDKHEQLIKGKDDKIAELTRKIDKQTATMKKQTSLMKDQKSTIKEQDKKINELLSKSNEVLGYAKDTNRKITHVVKERVPYSDEPKIEHQFIIMKNNDIPIKPKKGESPKKIYDYTALRIMNKSKSSTMNRYFKDHPDGETILTIDYTPNAMHLWNQCKKELIEDDKIKSSGTSSSSFNLKKGYSENKLKKDIKRIHNLRLKHPE</sequence>
<evidence type="ECO:0000256" key="2">
    <source>
        <dbReference type="SAM" id="MobiDB-lite"/>
    </source>
</evidence>
<feature type="compositionally biased region" description="Acidic residues" evidence="2">
    <location>
        <begin position="54"/>
        <end position="118"/>
    </location>
</feature>
<keyword evidence="1" id="KW-0175">Coiled coil</keyword>
<protein>
    <submittedName>
        <fullName evidence="4">Kila N-terminal domain N1R/P28 DNA binding protein</fullName>
    </submittedName>
</protein>
<dbReference type="Pfam" id="PF04383">
    <property type="entry name" value="KilA-N"/>
    <property type="match status" value="1"/>
</dbReference>
<feature type="compositionally biased region" description="Basic residues" evidence="2">
    <location>
        <begin position="1"/>
        <end position="12"/>
    </location>
</feature>
<evidence type="ECO:0000313" key="4">
    <source>
        <dbReference type="EMBL" id="AKI79667.1"/>
    </source>
</evidence>
<reference evidence="4 5" key="1">
    <citation type="submission" date="2014-10" db="EMBL/GenBank/DDBJ databases">
        <title>Pan-genome analysis of Brazilian lineage A amoebal mimiviruses.</title>
        <authorList>
            <person name="Assis F.L."/>
            <person name="Abrahao J.S."/>
            <person name="Kroon E.G."/>
            <person name="Dornas F.P."/>
            <person name="Andrade K.R."/>
            <person name="Borato P.V.M."/>
            <person name="Pilotto M.R."/>
            <person name="Benamar S."/>
            <person name="LaScola B."/>
            <person name="Colson P."/>
        </authorList>
    </citation>
    <scope>NUCLEOTIDE SEQUENCE [LARGE SCALE GENOMIC DNA]</scope>
    <source>
        <strain evidence="4 5">Oyster</strain>
    </source>
</reference>
<accession>A0A0G2Y7B0</accession>
<feature type="domain" description="KilA-N" evidence="3">
    <location>
        <begin position="161"/>
        <end position="273"/>
    </location>
</feature>
<dbReference type="PROSITE" id="PS51301">
    <property type="entry name" value="KILA_N"/>
    <property type="match status" value="1"/>
</dbReference>
<evidence type="ECO:0000259" key="3">
    <source>
        <dbReference type="PROSITE" id="PS51301"/>
    </source>
</evidence>